<dbReference type="AlphaFoldDB" id="A0A1M5M552"/>
<evidence type="ECO:0000256" key="8">
    <source>
        <dbReference type="ARBA" id="ARBA00023170"/>
    </source>
</evidence>
<evidence type="ECO:0000256" key="6">
    <source>
        <dbReference type="ARBA" id="ARBA00023077"/>
    </source>
</evidence>
<evidence type="ECO:0000256" key="4">
    <source>
        <dbReference type="ARBA" id="ARBA00022692"/>
    </source>
</evidence>
<evidence type="ECO:0000256" key="7">
    <source>
        <dbReference type="ARBA" id="ARBA00023136"/>
    </source>
</evidence>
<reference evidence="14 17" key="3">
    <citation type="submission" date="2018-03" db="EMBL/GenBank/DDBJ databases">
        <title>Genomic Encyclopedia of Archaeal and Bacterial Type Strains, Phase II (KMG-II): from individual species to whole genera.</title>
        <authorList>
            <person name="Goeker M."/>
        </authorList>
    </citation>
    <scope>NUCLEOTIDE SEQUENCE [LARGE SCALE GENOMIC DNA]</scope>
    <source>
        <strain evidence="14 17">DSM 17797</strain>
    </source>
</reference>
<feature type="domain" description="TonB-dependent receptor plug" evidence="13">
    <location>
        <begin position="179"/>
        <end position="285"/>
    </location>
</feature>
<organism evidence="15 16">
    <name type="scientific">Flavobacterium granuli</name>
    <dbReference type="NCBI Taxonomy" id="280093"/>
    <lineage>
        <taxon>Bacteria</taxon>
        <taxon>Pseudomonadati</taxon>
        <taxon>Bacteroidota</taxon>
        <taxon>Flavobacteriia</taxon>
        <taxon>Flavobacteriales</taxon>
        <taxon>Flavobacteriaceae</taxon>
        <taxon>Flavobacterium</taxon>
    </lineage>
</organism>
<proteinExistence type="inferred from homology"/>
<dbReference type="Proteomes" id="UP000237771">
    <property type="component" value="Unassembled WGS sequence"/>
</dbReference>
<dbReference type="InterPro" id="IPR037066">
    <property type="entry name" value="Plug_dom_sf"/>
</dbReference>
<gene>
    <name evidence="14" type="ORF">BC624_104323</name>
    <name evidence="15" type="ORF">SAMN05443373_103323</name>
</gene>
<dbReference type="GO" id="GO:0044718">
    <property type="term" value="P:siderophore transmembrane transport"/>
    <property type="evidence" value="ECO:0007669"/>
    <property type="project" value="TreeGrafter"/>
</dbReference>
<evidence type="ECO:0000313" key="14">
    <source>
        <dbReference type="EMBL" id="PRZ24205.1"/>
    </source>
</evidence>
<evidence type="ECO:0000313" key="15">
    <source>
        <dbReference type="EMBL" id="SHG72049.1"/>
    </source>
</evidence>
<evidence type="ECO:0000256" key="3">
    <source>
        <dbReference type="ARBA" id="ARBA00022452"/>
    </source>
</evidence>
<keyword evidence="4 10" id="KW-0812">Transmembrane</keyword>
<evidence type="ECO:0000256" key="5">
    <source>
        <dbReference type="ARBA" id="ARBA00022729"/>
    </source>
</evidence>
<dbReference type="SUPFAM" id="SSF49464">
    <property type="entry name" value="Carboxypeptidase regulatory domain-like"/>
    <property type="match status" value="1"/>
</dbReference>
<keyword evidence="7 10" id="KW-0472">Membrane</keyword>
<dbReference type="Gene3D" id="2.60.40.1120">
    <property type="entry name" value="Carboxypeptidase-like, regulatory domain"/>
    <property type="match status" value="1"/>
</dbReference>
<dbReference type="GO" id="GO:0009279">
    <property type="term" value="C:cell outer membrane"/>
    <property type="evidence" value="ECO:0007669"/>
    <property type="project" value="UniProtKB-SubCell"/>
</dbReference>
<comment type="similarity">
    <text evidence="10 11">Belongs to the TonB-dependent receptor family.</text>
</comment>
<dbReference type="OrthoDB" id="9768177at2"/>
<keyword evidence="9 10" id="KW-0998">Cell outer membrane</keyword>
<dbReference type="InterPro" id="IPR008969">
    <property type="entry name" value="CarboxyPept-like_regulatory"/>
</dbReference>
<feature type="domain" description="TonB-dependent receptor-like beta-barrel" evidence="12">
    <location>
        <begin position="502"/>
        <end position="894"/>
    </location>
</feature>
<keyword evidence="6 11" id="KW-0798">TonB box</keyword>
<dbReference type="Gene3D" id="2.170.130.10">
    <property type="entry name" value="TonB-dependent receptor, plug domain"/>
    <property type="match status" value="1"/>
</dbReference>
<keyword evidence="3 10" id="KW-1134">Transmembrane beta strand</keyword>
<dbReference type="InterPro" id="IPR023996">
    <property type="entry name" value="TonB-dep_OMP_SusC/RagA"/>
</dbReference>
<dbReference type="Gene3D" id="2.40.170.20">
    <property type="entry name" value="TonB-dependent receptor, beta-barrel domain"/>
    <property type="match status" value="1"/>
</dbReference>
<dbReference type="GO" id="GO:0015344">
    <property type="term" value="F:siderophore uptake transmembrane transporter activity"/>
    <property type="evidence" value="ECO:0007669"/>
    <property type="project" value="TreeGrafter"/>
</dbReference>
<dbReference type="NCBIfam" id="TIGR04056">
    <property type="entry name" value="OMP_RagA_SusC"/>
    <property type="match status" value="1"/>
</dbReference>
<evidence type="ECO:0000256" key="1">
    <source>
        <dbReference type="ARBA" id="ARBA00004571"/>
    </source>
</evidence>
<keyword evidence="17" id="KW-1185">Reference proteome</keyword>
<dbReference type="STRING" id="280093.SAMN05443373_103323"/>
<reference evidence="15" key="2">
    <citation type="submission" date="2016-11" db="EMBL/GenBank/DDBJ databases">
        <authorList>
            <person name="Jaros S."/>
            <person name="Januszkiewicz K."/>
            <person name="Wedrychowicz H."/>
        </authorList>
    </citation>
    <scope>NUCLEOTIDE SEQUENCE [LARGE SCALE GENOMIC DNA]</scope>
    <source>
        <strain evidence="15">DSM 19729</strain>
    </source>
</reference>
<evidence type="ECO:0000259" key="13">
    <source>
        <dbReference type="Pfam" id="PF07715"/>
    </source>
</evidence>
<comment type="subcellular location">
    <subcellularLocation>
        <location evidence="1 10">Cell outer membrane</location>
        <topology evidence="1 10">Multi-pass membrane protein</topology>
    </subcellularLocation>
</comment>
<dbReference type="InterPro" id="IPR023997">
    <property type="entry name" value="TonB-dep_OMP_SusC/RagA_CS"/>
</dbReference>
<dbReference type="SUPFAM" id="SSF56935">
    <property type="entry name" value="Porins"/>
    <property type="match status" value="1"/>
</dbReference>
<dbReference type="EMBL" id="PVUB01000004">
    <property type="protein sequence ID" value="PRZ24205.1"/>
    <property type="molecule type" value="Genomic_DNA"/>
</dbReference>
<evidence type="ECO:0000259" key="12">
    <source>
        <dbReference type="Pfam" id="PF00593"/>
    </source>
</evidence>
<evidence type="ECO:0000256" key="10">
    <source>
        <dbReference type="PROSITE-ProRule" id="PRU01360"/>
    </source>
</evidence>
<name>A0A1M5M552_9FLAO</name>
<dbReference type="InterPro" id="IPR000531">
    <property type="entry name" value="Beta-barrel_TonB"/>
</dbReference>
<keyword evidence="8" id="KW-0675">Receptor</keyword>
<dbReference type="PANTHER" id="PTHR30069:SF29">
    <property type="entry name" value="HEMOGLOBIN AND HEMOGLOBIN-HAPTOGLOBIN-BINDING PROTEIN 1-RELATED"/>
    <property type="match status" value="1"/>
</dbReference>
<evidence type="ECO:0000313" key="17">
    <source>
        <dbReference type="Proteomes" id="UP000237771"/>
    </source>
</evidence>
<accession>A0A1M5M552</accession>
<evidence type="ECO:0000256" key="11">
    <source>
        <dbReference type="RuleBase" id="RU003357"/>
    </source>
</evidence>
<dbReference type="NCBIfam" id="TIGR04057">
    <property type="entry name" value="SusC_RagA_signa"/>
    <property type="match status" value="1"/>
</dbReference>
<dbReference type="InterPro" id="IPR039426">
    <property type="entry name" value="TonB-dep_rcpt-like"/>
</dbReference>
<dbReference type="Pfam" id="PF13715">
    <property type="entry name" value="CarbopepD_reg_2"/>
    <property type="match status" value="1"/>
</dbReference>
<protein>
    <submittedName>
        <fullName evidence="14">TonB-linked SusC/RagA family outer membrane protein</fullName>
    </submittedName>
    <submittedName>
        <fullName evidence="15">TonB-linked outer membrane protein, SusC/RagA family</fullName>
    </submittedName>
</protein>
<evidence type="ECO:0000313" key="16">
    <source>
        <dbReference type="Proteomes" id="UP000184384"/>
    </source>
</evidence>
<dbReference type="InterPro" id="IPR012910">
    <property type="entry name" value="Plug_dom"/>
</dbReference>
<sequence>MAREIKETAKTNLLLTNHQKIMKIFSKNKPRNLWQESPAWGTTRLATVLLTALSVQLSTAATSEKVVLFESNTTAKKGFESATTSLFQKKVTGKVLDADGNPIPGANIIAKGSSASTQTDFNGNFTIEVPDNVTKLIISFIGMEQQEVTIGKSPITVILKETGQSLDEVVVVGYGTMKKSKITGSVSKLDNKVLETGVRSNPASALAGTIPGLRVQQASGRPGAVASIVLRGGTGYTGGGSPLVMVDGFLRASFSEINPDDIASIEVLKDASATSIYGARAAGGVILITTKKGKAGVSNITVNTKLGINTLNIPFEFLNAQDYLYWSRKAIETSGSYDPSRLSQLNSTGPFGTGNLYKDGSGNILDGNKTSNAVWSPMFRSPINEELLSQGWQSMIDPVRTNAAGAYDPNGTNKEIIFKDFNYKDYALRPQGITKDLNVSMTGGNDKGSYYAGIGSYNEEGLPINTFYKRMTFVLNGDYKIKSWLTSTSGLNFATAKWRDAQTNSEGNYLTRSLGAPPTMRGTNANGDLLVGRDYQDGNPLVNDDKFIRKNQTDKFTMSQAFKADILENLSFTTKANWFYDEGFYESFNKDFLQSPNNYNRTRSSAASFGRTFSQTYNGTLNFNTDFLGKHHVDAMIGTEYYDTYSNSLSASGSGAPSDDFMDLGFTSSDKDKRFIDTGHSTERILSFFSRITYDYDDKYLLTLTGRRDGYSKLLNNRWGNFPGVSVGWNMHKENFLSDSKIINTLKLRASYGQIGNLAGIGPYSLQGSYGGGKYDGINGFQLNGLPFPDLLWERSETYEFGLDTRLFNRLDLGLAYYDKRIKDKISSFSLPATSGLTSITTNLGSMQSKGLEAELNYNAIKTTNFSLNFNANAAYNTNKILKLPSNGLENNRIGGSQVYDKDGNLIWVGGLQEGQDPNVAYAYVAEGIIRTQAELDTYALTIRDLIGAKVLVHPSVFNEMTPAQKALHFPIALGDVKWKDVNGDGVINSYDREYMGRTVPTVTGGFGINAKWKGFSFSSRFDYALGHVQYDGPRTWFLSNAQGTFNTTQDVKDTWTPENPNAKYPTYYWADQLFKNNTFRTSSMFYNKADYLSFREISLSYSLPADLLTKVKIEGVKFTLTGQNLGYLSKSTLFTPEATDQGINVTGGYPLPRTVVFGVQIIL</sequence>
<dbReference type="EMBL" id="FQWO01000003">
    <property type="protein sequence ID" value="SHG72049.1"/>
    <property type="molecule type" value="Genomic_DNA"/>
</dbReference>
<dbReference type="PROSITE" id="PS52016">
    <property type="entry name" value="TONB_DEPENDENT_REC_3"/>
    <property type="match status" value="1"/>
</dbReference>
<dbReference type="Proteomes" id="UP000184384">
    <property type="component" value="Unassembled WGS sequence"/>
</dbReference>
<dbReference type="Pfam" id="PF00593">
    <property type="entry name" value="TonB_dep_Rec_b-barrel"/>
    <property type="match status" value="1"/>
</dbReference>
<evidence type="ECO:0000256" key="9">
    <source>
        <dbReference type="ARBA" id="ARBA00023237"/>
    </source>
</evidence>
<keyword evidence="5" id="KW-0732">Signal</keyword>
<dbReference type="InterPro" id="IPR036942">
    <property type="entry name" value="Beta-barrel_TonB_sf"/>
</dbReference>
<evidence type="ECO:0000256" key="2">
    <source>
        <dbReference type="ARBA" id="ARBA00022448"/>
    </source>
</evidence>
<dbReference type="Pfam" id="PF07715">
    <property type="entry name" value="Plug"/>
    <property type="match status" value="1"/>
</dbReference>
<dbReference type="PANTHER" id="PTHR30069">
    <property type="entry name" value="TONB-DEPENDENT OUTER MEMBRANE RECEPTOR"/>
    <property type="match status" value="1"/>
</dbReference>
<reference evidence="16" key="1">
    <citation type="submission" date="2016-11" db="EMBL/GenBank/DDBJ databases">
        <authorList>
            <person name="Varghese N."/>
            <person name="Submissions S."/>
        </authorList>
    </citation>
    <scope>NUCLEOTIDE SEQUENCE [LARGE SCALE GENOMIC DNA]</scope>
    <source>
        <strain evidence="16">DSM 19729</strain>
    </source>
</reference>
<keyword evidence="2 10" id="KW-0813">Transport</keyword>